<dbReference type="Proteomes" id="UP000184001">
    <property type="component" value="Unassembled WGS sequence"/>
</dbReference>
<evidence type="ECO:0008006" key="4">
    <source>
        <dbReference type="Google" id="ProtNLM"/>
    </source>
</evidence>
<evidence type="ECO:0000313" key="3">
    <source>
        <dbReference type="Proteomes" id="UP000184001"/>
    </source>
</evidence>
<feature type="chain" id="PRO_5034067014" description="Porin" evidence="1">
    <location>
        <begin position="24"/>
        <end position="474"/>
    </location>
</feature>
<comment type="caution">
    <text evidence="2">The sequence shown here is derived from an EMBL/GenBank/DDBJ whole genome shotgun (WGS) entry which is preliminary data.</text>
</comment>
<accession>A0A8G2CB34</accession>
<reference evidence="2 3" key="1">
    <citation type="submission" date="2016-11" db="EMBL/GenBank/DDBJ databases">
        <authorList>
            <person name="Varghese N."/>
            <person name="Submissions S."/>
        </authorList>
    </citation>
    <scope>NUCLEOTIDE SEQUENCE [LARGE SCALE GENOMIC DNA]</scope>
    <source>
        <strain evidence="2 3">DSM 17919</strain>
    </source>
</reference>
<proteinExistence type="predicted"/>
<sequence length="474" mass="52561">MKKHPISYVIKLCIITASLLCIADTCVALEIHPSGTLQVFTQWSTGSTLGFASPYAEEEINNDFRAAQYYRFQFDINPHEEVSGTALFEVDTYWGVDEGNGYGEFAGGQIGTDGANIQTTFMFIHVKPDQLPLDGRAGLISASLPNQIGGSIILDDNIAAVTLGYEFTDTINGTVIWGRPYTNSDPAFSNETMDIFAATFSYTPKDNIFTPYVAYTEFGKNVSGDPLGIAWVDGGNIGLWNGFSNFSGNPWAFWAGFSGRYHSPCNLIAKSDLMWGTLYGGNDAASRQGAVLLGELDWALNFMTIGILGWWGSGDSNNAYEDGAGRMPFITNQWGLTDFGYYKYAITTESALLIQDATGRWTLGLTVDDLAFTDDLSTSCKLLYMRGTNNTDAVKNNRFSPELLQGGYRNNWGTYLTTKDWLIEIDSETTFKVYEHLSLILRLGYIHIEVDPQVWGTSNTRDAYRAVLLWDYQF</sequence>
<protein>
    <recommendedName>
        <fullName evidence="4">Porin</fullName>
    </recommendedName>
</protein>
<feature type="signal peptide" evidence="1">
    <location>
        <begin position="1"/>
        <end position="23"/>
    </location>
</feature>
<name>A0A8G2CB34_9BACT</name>
<dbReference type="AlphaFoldDB" id="A0A8G2CB34"/>
<evidence type="ECO:0000256" key="1">
    <source>
        <dbReference type="SAM" id="SignalP"/>
    </source>
</evidence>
<gene>
    <name evidence="2" type="ORF">SAMN05660830_02499</name>
</gene>
<dbReference type="InterPro" id="IPR059232">
    <property type="entry name" value="Porin_put"/>
</dbReference>
<dbReference type="NCBIfam" id="NF033939">
    <property type="entry name" value="DESULF_POR1"/>
    <property type="match status" value="1"/>
</dbReference>
<organism evidence="2 3">
    <name type="scientific">Halodesulfovibrio aestuarii</name>
    <dbReference type="NCBI Taxonomy" id="126333"/>
    <lineage>
        <taxon>Bacteria</taxon>
        <taxon>Pseudomonadati</taxon>
        <taxon>Thermodesulfobacteriota</taxon>
        <taxon>Desulfovibrionia</taxon>
        <taxon>Desulfovibrionales</taxon>
        <taxon>Desulfovibrionaceae</taxon>
        <taxon>Halodesulfovibrio</taxon>
    </lineage>
</organism>
<dbReference type="RefSeq" id="WP_019999736.1">
    <property type="nucleotide sequence ID" value="NZ_CP192219.1"/>
</dbReference>
<keyword evidence="1" id="KW-0732">Signal</keyword>
<evidence type="ECO:0000313" key="2">
    <source>
        <dbReference type="EMBL" id="SHJ46633.1"/>
    </source>
</evidence>
<dbReference type="EMBL" id="FQZR01000006">
    <property type="protein sequence ID" value="SHJ46633.1"/>
    <property type="molecule type" value="Genomic_DNA"/>
</dbReference>